<dbReference type="GO" id="GO:0003700">
    <property type="term" value="F:DNA-binding transcription factor activity"/>
    <property type="evidence" value="ECO:0007669"/>
    <property type="project" value="InterPro"/>
</dbReference>
<evidence type="ECO:0000256" key="1">
    <source>
        <dbReference type="ARBA" id="ARBA00023125"/>
    </source>
</evidence>
<proteinExistence type="predicted"/>
<feature type="coiled-coil region" evidence="2">
    <location>
        <begin position="82"/>
        <end position="116"/>
    </location>
</feature>
<gene>
    <name evidence="4" type="ordered locus">Marky_2013</name>
</gene>
<dbReference type="eggNOG" id="COG0789">
    <property type="taxonomic scope" value="Bacteria"/>
</dbReference>
<organism evidence="4 5">
    <name type="scientific">Marinithermus hydrothermalis (strain DSM 14884 / JCM 11576 / T1)</name>
    <dbReference type="NCBI Taxonomy" id="869210"/>
    <lineage>
        <taxon>Bacteria</taxon>
        <taxon>Thermotogati</taxon>
        <taxon>Deinococcota</taxon>
        <taxon>Deinococci</taxon>
        <taxon>Thermales</taxon>
        <taxon>Thermaceae</taxon>
        <taxon>Marinithermus</taxon>
    </lineage>
</organism>
<dbReference type="PROSITE" id="PS50937">
    <property type="entry name" value="HTH_MERR_2"/>
    <property type="match status" value="1"/>
</dbReference>
<dbReference type="EMBL" id="CP002630">
    <property type="protein sequence ID" value="AEB12741.1"/>
    <property type="molecule type" value="Genomic_DNA"/>
</dbReference>
<dbReference type="PANTHER" id="PTHR30204">
    <property type="entry name" value="REDOX-CYCLING DRUG-SENSING TRANSCRIPTIONAL ACTIVATOR SOXR"/>
    <property type="match status" value="1"/>
</dbReference>
<feature type="domain" description="HTH merR-type" evidence="3">
    <location>
        <begin position="1"/>
        <end position="70"/>
    </location>
</feature>
<dbReference type="Proteomes" id="UP000007030">
    <property type="component" value="Chromosome"/>
</dbReference>
<dbReference type="PRINTS" id="PR00040">
    <property type="entry name" value="HTHMERR"/>
</dbReference>
<reference evidence="4 5" key="1">
    <citation type="journal article" date="2012" name="Stand. Genomic Sci.">
        <title>Complete genome sequence of the aerobic, heterotroph Marinithermus hydrothermalis type strain (T1(T)) from a deep-sea hydrothermal vent chimney.</title>
        <authorList>
            <person name="Copeland A."/>
            <person name="Gu W."/>
            <person name="Yasawong M."/>
            <person name="Lapidus A."/>
            <person name="Lucas S."/>
            <person name="Deshpande S."/>
            <person name="Pagani I."/>
            <person name="Tapia R."/>
            <person name="Cheng J.F."/>
            <person name="Goodwin L.A."/>
            <person name="Pitluck S."/>
            <person name="Liolios K."/>
            <person name="Ivanova N."/>
            <person name="Mavromatis K."/>
            <person name="Mikhailova N."/>
            <person name="Pati A."/>
            <person name="Chen A."/>
            <person name="Palaniappan K."/>
            <person name="Land M."/>
            <person name="Pan C."/>
            <person name="Brambilla E.M."/>
            <person name="Rohde M."/>
            <person name="Tindall B.J."/>
            <person name="Sikorski J."/>
            <person name="Goker M."/>
            <person name="Detter J.C."/>
            <person name="Bristow J."/>
            <person name="Eisen J.A."/>
            <person name="Markowitz V."/>
            <person name="Hugenholtz P."/>
            <person name="Kyrpides N.C."/>
            <person name="Klenk H.P."/>
            <person name="Woyke T."/>
        </authorList>
    </citation>
    <scope>NUCLEOTIDE SEQUENCE [LARGE SCALE GENOMIC DNA]</scope>
    <source>
        <strain evidence="5">DSM 14884 / JCM 11576 / T1</strain>
    </source>
</reference>
<dbReference type="PANTHER" id="PTHR30204:SF92">
    <property type="entry name" value="HTH-TYPE TRANSCRIPTIONAL REGULATOR ZNTR"/>
    <property type="match status" value="1"/>
</dbReference>
<dbReference type="HOGENOM" id="CLU_060077_2_2_0"/>
<dbReference type="SUPFAM" id="SSF46955">
    <property type="entry name" value="Putative DNA-binding domain"/>
    <property type="match status" value="1"/>
</dbReference>
<evidence type="ECO:0000259" key="3">
    <source>
        <dbReference type="PROSITE" id="PS50937"/>
    </source>
</evidence>
<dbReference type="Pfam" id="PF13411">
    <property type="entry name" value="MerR_1"/>
    <property type="match status" value="1"/>
</dbReference>
<keyword evidence="2" id="KW-0175">Coiled coil</keyword>
<evidence type="ECO:0000256" key="2">
    <source>
        <dbReference type="SAM" id="Coils"/>
    </source>
</evidence>
<dbReference type="AlphaFoldDB" id="F2NN02"/>
<accession>F2NN02</accession>
<dbReference type="KEGG" id="mhd:Marky_2013"/>
<evidence type="ECO:0000313" key="4">
    <source>
        <dbReference type="EMBL" id="AEB12741.1"/>
    </source>
</evidence>
<dbReference type="Gene3D" id="1.10.1660.10">
    <property type="match status" value="1"/>
</dbReference>
<dbReference type="InterPro" id="IPR009061">
    <property type="entry name" value="DNA-bd_dom_put_sf"/>
</dbReference>
<dbReference type="OrthoDB" id="9791488at2"/>
<dbReference type="SMART" id="SM00422">
    <property type="entry name" value="HTH_MERR"/>
    <property type="match status" value="1"/>
</dbReference>
<keyword evidence="1" id="KW-0238">DNA-binding</keyword>
<dbReference type="PROSITE" id="PS00552">
    <property type="entry name" value="HTH_MERR_1"/>
    <property type="match status" value="1"/>
</dbReference>
<dbReference type="InterPro" id="IPR000551">
    <property type="entry name" value="MerR-type_HTH_dom"/>
</dbReference>
<keyword evidence="5" id="KW-1185">Reference proteome</keyword>
<dbReference type="InterPro" id="IPR047057">
    <property type="entry name" value="MerR_fam"/>
</dbReference>
<dbReference type="CDD" id="cd04770">
    <property type="entry name" value="HTH_HMRTR"/>
    <property type="match status" value="1"/>
</dbReference>
<protein>
    <submittedName>
        <fullName evidence="4">Transcriptional regulator, MerR family</fullName>
    </submittedName>
</protein>
<evidence type="ECO:0000313" key="5">
    <source>
        <dbReference type="Proteomes" id="UP000007030"/>
    </source>
</evidence>
<dbReference type="GO" id="GO:0003677">
    <property type="term" value="F:DNA binding"/>
    <property type="evidence" value="ECO:0007669"/>
    <property type="project" value="UniProtKB-KW"/>
</dbReference>
<dbReference type="RefSeq" id="WP_013704786.1">
    <property type="nucleotide sequence ID" value="NC_015387.1"/>
</dbReference>
<sequence>MYRIGELSAHTRVSRDALRFYERQGLLQPAQRTQGGYRLYTEAAVERVRFIKQAQALGITLEEIRRILEAQAGGRPPCRHVRRLLQEKVAAVARRIAELEALRRALEARLRWAEAHPDPACDGEGRCVYLTPPGENISPG</sequence>
<dbReference type="STRING" id="869210.Marky_2013"/>
<name>F2NN02_MARHT</name>